<dbReference type="AlphaFoldDB" id="A0A6J4PTF2"/>
<evidence type="ECO:0008006" key="2">
    <source>
        <dbReference type="Google" id="ProtNLM"/>
    </source>
</evidence>
<name>A0A6J4PTF2_9ACTN</name>
<protein>
    <recommendedName>
        <fullName evidence="2">DUF429 domain-containing protein</fullName>
    </recommendedName>
</protein>
<accession>A0A6J4PTF2</accession>
<proteinExistence type="predicted"/>
<gene>
    <name evidence="1" type="ORF">AVDCRST_MAG55-1872</name>
</gene>
<sequence>MRFVGCALAWRPGETREKDSCLVVMDERGSIIANTFAGSPEELRGAIEAYGEERRGLIVGVDAPLAVPNERGTRRIERILSRVALPAYSASRKMFGGSPLSEDLLSELEKIGVEYTDYPFPRERGQRVVVEVDSAAALKVLSLERSGEDGDLAAALRGMNDPKFRKGNKAGRSAAIRGAIEVLWDTPGLRLRTGNLSADLTAEENVDVSKLEVAASLSHAELDRVLALVEGTLAAYTVHRHWRDRDGSMVVGSGSEGSVLLPAKGALHDRIAEEARAAGVPYV</sequence>
<reference evidence="1" key="1">
    <citation type="submission" date="2020-02" db="EMBL/GenBank/DDBJ databases">
        <authorList>
            <person name="Meier V. D."/>
        </authorList>
    </citation>
    <scope>NUCLEOTIDE SEQUENCE</scope>
    <source>
        <strain evidence="1">AVDCRST_MAG55</strain>
    </source>
</reference>
<dbReference type="EMBL" id="CADCUZ010000083">
    <property type="protein sequence ID" value="CAA9419304.1"/>
    <property type="molecule type" value="Genomic_DNA"/>
</dbReference>
<evidence type="ECO:0000313" key="1">
    <source>
        <dbReference type="EMBL" id="CAA9419304.1"/>
    </source>
</evidence>
<organism evidence="1">
    <name type="scientific">uncultured Rubrobacteraceae bacterium</name>
    <dbReference type="NCBI Taxonomy" id="349277"/>
    <lineage>
        <taxon>Bacteria</taxon>
        <taxon>Bacillati</taxon>
        <taxon>Actinomycetota</taxon>
        <taxon>Rubrobacteria</taxon>
        <taxon>Rubrobacterales</taxon>
        <taxon>Rubrobacteraceae</taxon>
        <taxon>environmental samples</taxon>
    </lineage>
</organism>
<dbReference type="InterPro" id="IPR008306">
    <property type="entry name" value="UCP018008"/>
</dbReference>
<dbReference type="PIRSF" id="PIRSF018008">
    <property type="entry name" value="UCP018008"/>
    <property type="match status" value="1"/>
</dbReference>